<keyword evidence="6" id="KW-1133">Transmembrane helix</keyword>
<dbReference type="GO" id="GO:0009103">
    <property type="term" value="P:lipopolysaccharide biosynthetic process"/>
    <property type="evidence" value="ECO:0007669"/>
    <property type="project" value="UniProtKB-KW"/>
</dbReference>
<proteinExistence type="predicted"/>
<dbReference type="CDD" id="cd04179">
    <property type="entry name" value="DPM_DPG-synthase_like"/>
    <property type="match status" value="1"/>
</dbReference>
<evidence type="ECO:0000313" key="9">
    <source>
        <dbReference type="EMBL" id="OHA69078.1"/>
    </source>
</evidence>
<reference evidence="9 10" key="1">
    <citation type="journal article" date="2016" name="Nat. Commun.">
        <title>Thousands of microbial genomes shed light on interconnected biogeochemical processes in an aquifer system.</title>
        <authorList>
            <person name="Anantharaman K."/>
            <person name="Brown C.T."/>
            <person name="Hug L.A."/>
            <person name="Sharon I."/>
            <person name="Castelle C.J."/>
            <person name="Probst A.J."/>
            <person name="Thomas B.C."/>
            <person name="Singh A."/>
            <person name="Wilkins M.J."/>
            <person name="Karaoz U."/>
            <person name="Brodie E.L."/>
            <person name="Williams K.H."/>
            <person name="Hubbard S.S."/>
            <person name="Banfield J.F."/>
        </authorList>
    </citation>
    <scope>NUCLEOTIDE SEQUENCE [LARGE SCALE GENOMIC DNA]</scope>
</reference>
<evidence type="ECO:0000313" key="10">
    <source>
        <dbReference type="Proteomes" id="UP000179258"/>
    </source>
</evidence>
<evidence type="ECO:0000256" key="6">
    <source>
        <dbReference type="ARBA" id="ARBA00022989"/>
    </source>
</evidence>
<name>A0A1G2R971_9BACT</name>
<protein>
    <recommendedName>
        <fullName evidence="8">Glycosyltransferase 2-like domain-containing protein</fullName>
    </recommendedName>
</protein>
<comment type="caution">
    <text evidence="9">The sequence shown here is derived from an EMBL/GenBank/DDBJ whole genome shotgun (WGS) entry which is preliminary data.</text>
</comment>
<keyword evidence="1" id="KW-1003">Cell membrane</keyword>
<dbReference type="SUPFAM" id="SSF53448">
    <property type="entry name" value="Nucleotide-diphospho-sugar transferases"/>
    <property type="match status" value="1"/>
</dbReference>
<keyword evidence="2" id="KW-0328">Glycosyltransferase</keyword>
<dbReference type="GO" id="GO:0099621">
    <property type="term" value="F:undecaprenyl-phosphate 4-deoxy-4-formamido-L-arabinose transferase activity"/>
    <property type="evidence" value="ECO:0007669"/>
    <property type="project" value="TreeGrafter"/>
</dbReference>
<dbReference type="GO" id="GO:0005886">
    <property type="term" value="C:plasma membrane"/>
    <property type="evidence" value="ECO:0007669"/>
    <property type="project" value="TreeGrafter"/>
</dbReference>
<evidence type="ECO:0000259" key="8">
    <source>
        <dbReference type="Pfam" id="PF00535"/>
    </source>
</evidence>
<dbReference type="Proteomes" id="UP000179258">
    <property type="component" value="Unassembled WGS sequence"/>
</dbReference>
<dbReference type="InterPro" id="IPR050256">
    <property type="entry name" value="Glycosyltransferase_2"/>
</dbReference>
<feature type="domain" description="Glycosyltransferase 2-like" evidence="8">
    <location>
        <begin position="7"/>
        <end position="167"/>
    </location>
</feature>
<dbReference type="AlphaFoldDB" id="A0A1G2R971"/>
<accession>A0A1G2R971</accession>
<evidence type="ECO:0000256" key="4">
    <source>
        <dbReference type="ARBA" id="ARBA00022692"/>
    </source>
</evidence>
<keyword evidence="5" id="KW-0448">Lipopolysaccharide biosynthesis</keyword>
<dbReference type="InterPro" id="IPR001173">
    <property type="entry name" value="Glyco_trans_2-like"/>
</dbReference>
<evidence type="ECO:0000256" key="1">
    <source>
        <dbReference type="ARBA" id="ARBA00022475"/>
    </source>
</evidence>
<keyword evidence="4" id="KW-0812">Transmembrane</keyword>
<dbReference type="EMBL" id="MHTX01000001">
    <property type="protein sequence ID" value="OHA69078.1"/>
    <property type="molecule type" value="Genomic_DNA"/>
</dbReference>
<organism evidence="9 10">
    <name type="scientific">Candidatus Wildermuthbacteria bacterium RIFCSPHIGHO2_02_FULL_47_17</name>
    <dbReference type="NCBI Taxonomy" id="1802452"/>
    <lineage>
        <taxon>Bacteria</taxon>
        <taxon>Candidatus Wildermuthiibacteriota</taxon>
    </lineage>
</organism>
<evidence type="ECO:0000256" key="3">
    <source>
        <dbReference type="ARBA" id="ARBA00022679"/>
    </source>
</evidence>
<keyword evidence="7" id="KW-0472">Membrane</keyword>
<evidence type="ECO:0000256" key="5">
    <source>
        <dbReference type="ARBA" id="ARBA00022985"/>
    </source>
</evidence>
<dbReference type="Pfam" id="PF00535">
    <property type="entry name" value="Glycos_transf_2"/>
    <property type="match status" value="1"/>
</dbReference>
<evidence type="ECO:0000256" key="7">
    <source>
        <dbReference type="ARBA" id="ARBA00023136"/>
    </source>
</evidence>
<keyword evidence="3" id="KW-0808">Transferase</keyword>
<gene>
    <name evidence="9" type="ORF">A3D59_02045</name>
</gene>
<sequence length="235" mass="27244">MKKPSISVFFPCYNDRLTIGGLVDNAVDILRGLTNRFEVIVVDDGSSDGGQEVLKVMAEKYKGIFRPVFHKRNRGYGGALKDGFKNAKYDLVFYTDGDGQYDVRELPLLFSLMTKDVNFVNGIKMERQDFAYRVIMGNFYALLMRWAFLLPIYDVDCDFRLIRKSLLRGISLKSNSGSICVELVKKAQKAGARFRQVSVHHYPRKHGNSQFFNFKHLFKTFREIVPLWWKLMIKK</sequence>
<evidence type="ECO:0000256" key="2">
    <source>
        <dbReference type="ARBA" id="ARBA00022676"/>
    </source>
</evidence>
<dbReference type="Gene3D" id="3.90.550.10">
    <property type="entry name" value="Spore Coat Polysaccharide Biosynthesis Protein SpsA, Chain A"/>
    <property type="match status" value="1"/>
</dbReference>
<dbReference type="PANTHER" id="PTHR48090:SF3">
    <property type="entry name" value="UNDECAPRENYL-PHOSPHATE 4-DEOXY-4-FORMAMIDO-L-ARABINOSE TRANSFERASE"/>
    <property type="match status" value="1"/>
</dbReference>
<dbReference type="PANTHER" id="PTHR48090">
    <property type="entry name" value="UNDECAPRENYL-PHOSPHATE 4-DEOXY-4-FORMAMIDO-L-ARABINOSE TRANSFERASE-RELATED"/>
    <property type="match status" value="1"/>
</dbReference>
<dbReference type="InterPro" id="IPR029044">
    <property type="entry name" value="Nucleotide-diphossugar_trans"/>
</dbReference>